<dbReference type="Gene3D" id="1.10.443.10">
    <property type="entry name" value="Intergrase catalytic core"/>
    <property type="match status" value="1"/>
</dbReference>
<keyword evidence="1" id="KW-0229">DNA integration</keyword>
<name>A0A1Y2J608_BRAJP</name>
<dbReference type="PANTHER" id="PTHR30349:SF88">
    <property type="entry name" value="BLL1584 PROTEIN"/>
    <property type="match status" value="1"/>
</dbReference>
<evidence type="ECO:0000256" key="2">
    <source>
        <dbReference type="ARBA" id="ARBA00023172"/>
    </source>
</evidence>
<dbReference type="PROSITE" id="PS51898">
    <property type="entry name" value="TYR_RECOMBINASE"/>
    <property type="match status" value="1"/>
</dbReference>
<protein>
    <submittedName>
        <fullName evidence="4">Integrase</fullName>
    </submittedName>
</protein>
<dbReference type="InterPro" id="IPR002104">
    <property type="entry name" value="Integrase_catalytic"/>
</dbReference>
<organism evidence="4 5">
    <name type="scientific">Bradyrhizobium japonicum</name>
    <dbReference type="NCBI Taxonomy" id="375"/>
    <lineage>
        <taxon>Bacteria</taxon>
        <taxon>Pseudomonadati</taxon>
        <taxon>Pseudomonadota</taxon>
        <taxon>Alphaproteobacteria</taxon>
        <taxon>Hyphomicrobiales</taxon>
        <taxon>Nitrobacteraceae</taxon>
        <taxon>Bradyrhizobium</taxon>
    </lineage>
</organism>
<reference evidence="4 5" key="1">
    <citation type="submission" date="2017-03" db="EMBL/GenBank/DDBJ databases">
        <title>Whole genome sequences of fourteen strains of Bradyrhizobium canariense and one strain of Bradyrhizobium japonicum isolated from Lupinus (Papilionoideae: Genisteae) species in Algeria.</title>
        <authorList>
            <person name="Crovadore J."/>
            <person name="Chekireb D."/>
            <person name="Brachmann A."/>
            <person name="Chablais R."/>
            <person name="Cochard B."/>
            <person name="Lefort F."/>
        </authorList>
    </citation>
    <scope>NUCLEOTIDE SEQUENCE [LARGE SCALE GENOMIC DNA]</scope>
    <source>
        <strain evidence="4 5">UBMA197</strain>
    </source>
</reference>
<dbReference type="PANTHER" id="PTHR30349">
    <property type="entry name" value="PHAGE INTEGRASE-RELATED"/>
    <property type="match status" value="1"/>
</dbReference>
<dbReference type="GO" id="GO:0006310">
    <property type="term" value="P:DNA recombination"/>
    <property type="evidence" value="ECO:0007669"/>
    <property type="project" value="UniProtKB-KW"/>
</dbReference>
<dbReference type="InterPro" id="IPR011010">
    <property type="entry name" value="DNA_brk_join_enz"/>
</dbReference>
<sequence>MARRVRHSSLETRTARLKLAVRRKPYSGPSLARGVALLYRRNRTSGSWVLKASDGHGKYWTKAVALADDFDESNGKTVLSFFEAQDVAKKLARSDNGSTDSAPITVDIALKDYKRDLIARNANPYNAEHPRLHLTSVLLSKPVALLTATELKNWRDSLLGTMAPSTINRLCRCICAALALAAQHDQRVKNRDAWEIGLAGLPDAQEARNVIIPDDKVREFVATAYALDAKLGLLSDVLAVTGARPSQAVRLRVEDLHDHPVRSKLMMPKSAKGGGRNRAQKKVERYSVPITVQLAAKLAAAAKGRADDAPLLMQSDGRPWDKNPGQNYHRAVDKVVTAIGCDPAVVTMYCLRHSSIVRMLLQNVPVRLVASLHNTSVAMIEKHYSKHIAEYGDEHARAALLQHEPPIGDNVIALAS</sequence>
<evidence type="ECO:0000256" key="1">
    <source>
        <dbReference type="ARBA" id="ARBA00022908"/>
    </source>
</evidence>
<feature type="domain" description="Tyr recombinase" evidence="3">
    <location>
        <begin position="207"/>
        <end position="401"/>
    </location>
</feature>
<dbReference type="InterPro" id="IPR013762">
    <property type="entry name" value="Integrase-like_cat_sf"/>
</dbReference>
<dbReference type="GO" id="GO:0003677">
    <property type="term" value="F:DNA binding"/>
    <property type="evidence" value="ECO:0007669"/>
    <property type="project" value="InterPro"/>
</dbReference>
<gene>
    <name evidence="4" type="ORF">BSZ19_48285</name>
</gene>
<evidence type="ECO:0000313" key="5">
    <source>
        <dbReference type="Proteomes" id="UP000193335"/>
    </source>
</evidence>
<dbReference type="AlphaFoldDB" id="A0A1Y2J608"/>
<comment type="caution">
    <text evidence="4">The sequence shown here is derived from an EMBL/GenBank/DDBJ whole genome shotgun (WGS) entry which is preliminary data.</text>
</comment>
<proteinExistence type="predicted"/>
<evidence type="ECO:0000313" key="4">
    <source>
        <dbReference type="EMBL" id="OSJ21238.1"/>
    </source>
</evidence>
<dbReference type="InterPro" id="IPR050090">
    <property type="entry name" value="Tyrosine_recombinase_XerCD"/>
</dbReference>
<dbReference type="SUPFAM" id="SSF56349">
    <property type="entry name" value="DNA breaking-rejoining enzymes"/>
    <property type="match status" value="1"/>
</dbReference>
<dbReference type="EMBL" id="NAFL01000287">
    <property type="protein sequence ID" value="OSJ21238.1"/>
    <property type="molecule type" value="Genomic_DNA"/>
</dbReference>
<accession>A0A1Y2J608</accession>
<dbReference type="GO" id="GO:0015074">
    <property type="term" value="P:DNA integration"/>
    <property type="evidence" value="ECO:0007669"/>
    <property type="project" value="UniProtKB-KW"/>
</dbReference>
<dbReference type="Proteomes" id="UP000193335">
    <property type="component" value="Unassembled WGS sequence"/>
</dbReference>
<evidence type="ECO:0000259" key="3">
    <source>
        <dbReference type="PROSITE" id="PS51898"/>
    </source>
</evidence>
<keyword evidence="2" id="KW-0233">DNA recombination</keyword>